<dbReference type="SUPFAM" id="SSF53955">
    <property type="entry name" value="Lysozyme-like"/>
    <property type="match status" value="1"/>
</dbReference>
<keyword evidence="2" id="KW-0812">Transmembrane</keyword>
<dbReference type="GO" id="GO:0016740">
    <property type="term" value="F:transferase activity"/>
    <property type="evidence" value="ECO:0007669"/>
    <property type="project" value="InterPro"/>
</dbReference>
<evidence type="ECO:0000259" key="3">
    <source>
        <dbReference type="Pfam" id="PF05257"/>
    </source>
</evidence>
<feature type="transmembrane region" description="Helical" evidence="2">
    <location>
        <begin position="746"/>
        <end position="765"/>
    </location>
</feature>
<evidence type="ECO:0000313" key="4">
    <source>
        <dbReference type="EMBL" id="KAB2344884.1"/>
    </source>
</evidence>
<protein>
    <submittedName>
        <fullName evidence="4">CHAP domain-containing protein</fullName>
    </submittedName>
</protein>
<keyword evidence="2" id="KW-1133">Transmembrane helix</keyword>
<evidence type="ECO:0000256" key="2">
    <source>
        <dbReference type="SAM" id="Phobius"/>
    </source>
</evidence>
<feature type="transmembrane region" description="Helical" evidence="2">
    <location>
        <begin position="718"/>
        <end position="740"/>
    </location>
</feature>
<feature type="transmembrane region" description="Helical" evidence="2">
    <location>
        <begin position="85"/>
        <end position="105"/>
    </location>
</feature>
<reference evidence="4 5" key="1">
    <citation type="submission" date="2019-09" db="EMBL/GenBank/DDBJ databases">
        <title>Actinomadura physcomitrii sp. nov., a novel actinomycete isolated from moss [Physcomitrium sphaericum (Ludw) Fuernr].</title>
        <authorList>
            <person name="Zhuang X."/>
            <person name="Liu C."/>
        </authorList>
    </citation>
    <scope>NUCLEOTIDE SEQUENCE [LARGE SCALE GENOMIC DNA]</scope>
    <source>
        <strain evidence="4 5">HMC1</strain>
    </source>
</reference>
<dbReference type="InterPro" id="IPR001917">
    <property type="entry name" value="Aminotrans_II_pyridoxalP_BS"/>
</dbReference>
<dbReference type="PROSITE" id="PS00599">
    <property type="entry name" value="AA_TRANSFER_CLASS_2"/>
    <property type="match status" value="1"/>
</dbReference>
<comment type="caution">
    <text evidence="4">The sequence shown here is derived from an EMBL/GenBank/DDBJ whole genome shotgun (WGS) entry which is preliminary data.</text>
</comment>
<dbReference type="OrthoDB" id="3765294at2"/>
<feature type="transmembrane region" description="Helical" evidence="2">
    <location>
        <begin position="496"/>
        <end position="514"/>
    </location>
</feature>
<feature type="transmembrane region" description="Helical" evidence="2">
    <location>
        <begin position="526"/>
        <end position="549"/>
    </location>
</feature>
<dbReference type="InterPro" id="IPR023346">
    <property type="entry name" value="Lysozyme-like_dom_sf"/>
</dbReference>
<dbReference type="Pfam" id="PF05257">
    <property type="entry name" value="CHAP"/>
    <property type="match status" value="1"/>
</dbReference>
<gene>
    <name evidence="4" type="ORF">F8566_30305</name>
</gene>
<accession>A0A6H9YGR3</accession>
<feature type="transmembrane region" description="Helical" evidence="2">
    <location>
        <begin position="569"/>
        <end position="588"/>
    </location>
</feature>
<keyword evidence="5" id="KW-1185">Reference proteome</keyword>
<feature type="transmembrane region" description="Helical" evidence="2">
    <location>
        <begin position="674"/>
        <end position="697"/>
    </location>
</feature>
<feature type="coiled-coil region" evidence="1">
    <location>
        <begin position="133"/>
        <end position="230"/>
    </location>
</feature>
<organism evidence="4 5">
    <name type="scientific">Actinomadura rudentiformis</name>
    <dbReference type="NCBI Taxonomy" id="359158"/>
    <lineage>
        <taxon>Bacteria</taxon>
        <taxon>Bacillati</taxon>
        <taxon>Actinomycetota</taxon>
        <taxon>Actinomycetes</taxon>
        <taxon>Streptosporangiales</taxon>
        <taxon>Thermomonosporaceae</taxon>
        <taxon>Actinomadura</taxon>
    </lineage>
</organism>
<name>A0A6H9YGR3_9ACTN</name>
<feature type="transmembrane region" description="Helical" evidence="2">
    <location>
        <begin position="772"/>
        <end position="798"/>
    </location>
</feature>
<dbReference type="Proteomes" id="UP000468735">
    <property type="component" value="Unassembled WGS sequence"/>
</dbReference>
<feature type="domain" description="Peptidase C51" evidence="3">
    <location>
        <begin position="1161"/>
        <end position="1246"/>
    </location>
</feature>
<evidence type="ECO:0000256" key="1">
    <source>
        <dbReference type="SAM" id="Coils"/>
    </source>
</evidence>
<dbReference type="EMBL" id="WBMT01000015">
    <property type="protein sequence ID" value="KAB2344884.1"/>
    <property type="molecule type" value="Genomic_DNA"/>
</dbReference>
<keyword evidence="1" id="KW-0175">Coiled coil</keyword>
<feature type="coiled-coil region" evidence="1">
    <location>
        <begin position="259"/>
        <end position="328"/>
    </location>
</feature>
<proteinExistence type="predicted"/>
<feature type="transmembrane region" description="Helical" evidence="2">
    <location>
        <begin position="467"/>
        <end position="490"/>
    </location>
</feature>
<feature type="transmembrane region" description="Helical" evidence="2">
    <location>
        <begin position="620"/>
        <end position="639"/>
    </location>
</feature>
<dbReference type="InterPro" id="IPR007921">
    <property type="entry name" value="CHAP_dom"/>
</dbReference>
<sequence>MSQLAGTAHILIRPDFTGFHQSIAAEIARVPSAVTIQVHADTSRAAAQLQQLNREVTRLGGRRVAVTVTANTGSALASIASLRTAMLALGAAGAPALLGIGAGLVGLAGPLAGAAAGFGALAAVAVPAITRVREALTAQKQAAENAAQAAEQAQARAAALASAQQQLANAVRGASAAHAQALDNVRQAEQALADAQRAAADAQRALLAARQDAARQLQDLSNQVANARLAERQAVFDLADAQSAYKRLLADPSATKDQIARAKLRLDQAQQELKERRLATQRSIADEKAARKAGVEGSDAVRSARDRLTEANRRNTESEKALAKARADVARTDRDAAEQVAAARRALAQAQLQVASSTDKVAAALAALTPLERQVMVGWQNLSAAFTSWGKQLQPSVLPALVKGIDLLRVSLPLATPLVQSAGNAVGGLVDQAAAAARSPFWRQFSGWLGQIAGPAITGLGTLLGRLVTGAAGLVQALAPVGMVFLGVLNQLAAKWAAFATGLTTSPGFQAFIAQMTGLAPVMVQAFSAVGSVVGNVFAALAPAAAPALGLLRTLATNLANLVRQIGPSLQSVLGALGPALGQVISALGPALGRVAVALAPVLVQLVNGLAPILSGLVPILGQLLAALAPVVGSLIAGLRPAITSLLPVVGVLAGAIGKILSALSPIFPVLGQFIAQLVSGLLPILTPIVQVIAQVAQQIAGALLQAIRESLPSIQQVYLSIASLLPALLPLIPALVQLVLAFTPLIPITAQFVALVVTVMVPILRLVSGVLVATSVVITNVVTVAVRLLASVFQWAFEHVIRPVLNGLAAATQWLYDRAKPLLTAIGNHFKSMGDRFRVVYDTQLKPVLAALETVLRTKVQPVFHWIANNVIGPLWRGIGSLISNTWQRVISPAFEAMRGAVGRMGTAFDRGASAIRTAWDKVKKYTRDPINFVIQTVYNKGVAGTWNKVMDWLKLPKSLHLGTLPMLASGGTLSDPALARPMRTRGPMAIVGEGRQRFPEYVIPTDPRYRGRAQALWASAGGDLQMLAKGGILGGSLGGAFDGLLKGVKNAAGKVFNLGTNALELLTDPKKVWKRLTDPVYAQARTAATSPFGEAAAALPARILDRAWTAAEKIIGTFSKAFGGGAGSAGRVIQVAKSLIGTGDRGGRDNNLNQYNGFNGEAWCADFISWVVDKANATRAYWDSPRGTPRNRWAAVAQWKAAAGRMLPTSKARPGDLAVYRGTGHINLVTANLGGGRIATIGGNEGPLVRASTRSDADGVLRPDFSLVPGPGAGEGGSPGALGGGAWSGGGTPSKNRALGRQMNAAAGWGGYWSSLDKLWKRESSWNHLARNPSSGAYGIPQSLPASKMASAGSDWRANPATQIRWGLGYISGRYGNPGRAWDHSVRTGWYDEGGWLEPGLTLVRNATGQPEPVLNRAQWDALLRASERGVTGQDGVHYHAHFDGMTAAAYEAQVRAALQAEMVLAGQRDRAGRRR</sequence>
<dbReference type="InterPro" id="IPR016024">
    <property type="entry name" value="ARM-type_fold"/>
</dbReference>
<evidence type="ECO:0000313" key="5">
    <source>
        <dbReference type="Proteomes" id="UP000468735"/>
    </source>
</evidence>
<feature type="transmembrane region" description="Helical" evidence="2">
    <location>
        <begin position="646"/>
        <end position="668"/>
    </location>
</feature>
<dbReference type="RefSeq" id="WP_151565252.1">
    <property type="nucleotide sequence ID" value="NZ_WBMT01000015.1"/>
</dbReference>
<dbReference type="SUPFAM" id="SSF48371">
    <property type="entry name" value="ARM repeat"/>
    <property type="match status" value="1"/>
</dbReference>
<keyword evidence="2" id="KW-0472">Membrane</keyword>
<dbReference type="Gene3D" id="3.90.1720.10">
    <property type="entry name" value="endopeptidase domain like (from Nostoc punctiforme)"/>
    <property type="match status" value="1"/>
</dbReference>